<keyword evidence="1" id="KW-0472">Membrane</keyword>
<sequence>MTRLLSRCDSDCFGSGLCALCYFFAAHIFINLCLRLPEAVYCHCMTKSQNLTHNLHYKLLRMPWYDGLTRPLHQMTKWESNRIWMQQNQIRL</sequence>
<evidence type="ECO:0000256" key="1">
    <source>
        <dbReference type="SAM" id="Phobius"/>
    </source>
</evidence>
<protein>
    <submittedName>
        <fullName evidence="2">Uncharacterized protein</fullName>
    </submittedName>
</protein>
<dbReference type="Gramene" id="Kaladp0033s0254.1.v1.1">
    <property type="protein sequence ID" value="Kaladp0033s0254.1.v1.1.CDS.1"/>
    <property type="gene ID" value="Kaladp0033s0254.v1.1"/>
</dbReference>
<feature type="transmembrane region" description="Helical" evidence="1">
    <location>
        <begin position="12"/>
        <end position="30"/>
    </location>
</feature>
<dbReference type="EnsemblPlants" id="Kaladp0033s0254.1.v1.1">
    <property type="protein sequence ID" value="Kaladp0033s0254.1.v1.1.CDS.1"/>
    <property type="gene ID" value="Kaladp0033s0254.v1.1"/>
</dbReference>
<proteinExistence type="predicted"/>
<dbReference type="Proteomes" id="UP000594263">
    <property type="component" value="Unplaced"/>
</dbReference>
<dbReference type="AlphaFoldDB" id="A0A7N0TE83"/>
<keyword evidence="1" id="KW-1133">Transmembrane helix</keyword>
<reference evidence="2" key="1">
    <citation type="submission" date="2021-01" db="UniProtKB">
        <authorList>
            <consortium name="EnsemblPlants"/>
        </authorList>
    </citation>
    <scope>IDENTIFICATION</scope>
</reference>
<accession>A0A7N0TE83</accession>
<keyword evidence="1" id="KW-0812">Transmembrane</keyword>
<name>A0A7N0TE83_KALFE</name>
<evidence type="ECO:0000313" key="2">
    <source>
        <dbReference type="EnsemblPlants" id="Kaladp0033s0254.1.v1.1.CDS.1"/>
    </source>
</evidence>
<organism evidence="2 3">
    <name type="scientific">Kalanchoe fedtschenkoi</name>
    <name type="common">Lavender scallops</name>
    <name type="synonym">South American air plant</name>
    <dbReference type="NCBI Taxonomy" id="63787"/>
    <lineage>
        <taxon>Eukaryota</taxon>
        <taxon>Viridiplantae</taxon>
        <taxon>Streptophyta</taxon>
        <taxon>Embryophyta</taxon>
        <taxon>Tracheophyta</taxon>
        <taxon>Spermatophyta</taxon>
        <taxon>Magnoliopsida</taxon>
        <taxon>eudicotyledons</taxon>
        <taxon>Gunneridae</taxon>
        <taxon>Pentapetalae</taxon>
        <taxon>Saxifragales</taxon>
        <taxon>Crassulaceae</taxon>
        <taxon>Kalanchoe</taxon>
    </lineage>
</organism>
<evidence type="ECO:0000313" key="3">
    <source>
        <dbReference type="Proteomes" id="UP000594263"/>
    </source>
</evidence>
<keyword evidence="3" id="KW-1185">Reference proteome</keyword>